<dbReference type="PANTHER" id="PTHR30203">
    <property type="entry name" value="OUTER MEMBRANE CATION EFFLUX PROTEIN"/>
    <property type="match status" value="1"/>
</dbReference>
<comment type="similarity">
    <text evidence="1 2">Belongs to the outer membrane factor (OMF) (TC 1.B.17) family.</text>
</comment>
<keyword evidence="2" id="KW-0732">Signal</keyword>
<keyword evidence="2" id="KW-0812">Transmembrane</keyword>
<keyword evidence="4" id="KW-1185">Reference proteome</keyword>
<gene>
    <name evidence="3" type="ORF">ACFOKF_20735</name>
</gene>
<comment type="subcellular location">
    <subcellularLocation>
        <location evidence="2">Cell membrane</location>
        <topology evidence="2">Lipid-anchor</topology>
    </subcellularLocation>
</comment>
<reference evidence="4" key="1">
    <citation type="journal article" date="2019" name="Int. J. Syst. Evol. Microbiol.">
        <title>The Global Catalogue of Microorganisms (GCM) 10K type strain sequencing project: providing services to taxonomists for standard genome sequencing and annotation.</title>
        <authorList>
            <consortium name="The Broad Institute Genomics Platform"/>
            <consortium name="The Broad Institute Genome Sequencing Center for Infectious Disease"/>
            <person name="Wu L."/>
            <person name="Ma J."/>
        </authorList>
    </citation>
    <scope>NUCLEOTIDE SEQUENCE [LARGE SCALE GENOMIC DNA]</scope>
    <source>
        <strain evidence="4">CCM 7491</strain>
    </source>
</reference>
<dbReference type="SUPFAM" id="SSF56954">
    <property type="entry name" value="Outer membrane efflux proteins (OEP)"/>
    <property type="match status" value="1"/>
</dbReference>
<feature type="chain" id="PRO_5044975429" evidence="2">
    <location>
        <begin position="22"/>
        <end position="465"/>
    </location>
</feature>
<proteinExistence type="inferred from homology"/>
<feature type="signal peptide" evidence="2">
    <location>
        <begin position="1"/>
        <end position="21"/>
    </location>
</feature>
<comment type="caution">
    <text evidence="3">The sequence shown here is derived from an EMBL/GenBank/DDBJ whole genome shotgun (WGS) entry which is preliminary data.</text>
</comment>
<dbReference type="Proteomes" id="UP001595681">
    <property type="component" value="Unassembled WGS sequence"/>
</dbReference>
<dbReference type="NCBIfam" id="TIGR01845">
    <property type="entry name" value="outer_NodT"/>
    <property type="match status" value="1"/>
</dbReference>
<keyword evidence="2" id="KW-0564">Palmitate</keyword>
<accession>A0ABV7NK72</accession>
<evidence type="ECO:0000313" key="4">
    <source>
        <dbReference type="Proteomes" id="UP001595681"/>
    </source>
</evidence>
<dbReference type="PANTHER" id="PTHR30203:SF33">
    <property type="entry name" value="BLR4455 PROTEIN"/>
    <property type="match status" value="1"/>
</dbReference>
<dbReference type="EMBL" id="JBHRVU010000005">
    <property type="protein sequence ID" value="MFC3443588.1"/>
    <property type="molecule type" value="Genomic_DNA"/>
</dbReference>
<evidence type="ECO:0000256" key="1">
    <source>
        <dbReference type="ARBA" id="ARBA00007613"/>
    </source>
</evidence>
<dbReference type="InterPro" id="IPR010131">
    <property type="entry name" value="MdtP/NodT-like"/>
</dbReference>
<dbReference type="Pfam" id="PF02321">
    <property type="entry name" value="OEP"/>
    <property type="match status" value="2"/>
</dbReference>
<organism evidence="3 4">
    <name type="scientific">Sphingobium rhizovicinum</name>
    <dbReference type="NCBI Taxonomy" id="432308"/>
    <lineage>
        <taxon>Bacteria</taxon>
        <taxon>Pseudomonadati</taxon>
        <taxon>Pseudomonadota</taxon>
        <taxon>Alphaproteobacteria</taxon>
        <taxon>Sphingomonadales</taxon>
        <taxon>Sphingomonadaceae</taxon>
        <taxon>Sphingobium</taxon>
    </lineage>
</organism>
<dbReference type="Gene3D" id="2.20.200.10">
    <property type="entry name" value="Outer membrane efflux proteins (OEP)"/>
    <property type="match status" value="1"/>
</dbReference>
<keyword evidence="2" id="KW-1134">Transmembrane beta strand</keyword>
<evidence type="ECO:0000313" key="3">
    <source>
        <dbReference type="EMBL" id="MFC3443588.1"/>
    </source>
</evidence>
<name>A0ABV7NK72_9SPHN</name>
<keyword evidence="2" id="KW-0472">Membrane</keyword>
<protein>
    <submittedName>
        <fullName evidence="3">Efflux transporter outer membrane subunit</fullName>
    </submittedName>
</protein>
<dbReference type="InterPro" id="IPR003423">
    <property type="entry name" value="OMP_efflux"/>
</dbReference>
<dbReference type="Gene3D" id="1.20.1600.10">
    <property type="entry name" value="Outer membrane efflux proteins (OEP)"/>
    <property type="match status" value="1"/>
</dbReference>
<evidence type="ECO:0000256" key="2">
    <source>
        <dbReference type="RuleBase" id="RU362097"/>
    </source>
</evidence>
<dbReference type="PROSITE" id="PS51257">
    <property type="entry name" value="PROKAR_LIPOPROTEIN"/>
    <property type="match status" value="1"/>
</dbReference>
<dbReference type="RefSeq" id="WP_380798410.1">
    <property type="nucleotide sequence ID" value="NZ_JBHRVU010000005.1"/>
</dbReference>
<keyword evidence="2" id="KW-0449">Lipoprotein</keyword>
<sequence length="465" mass="48887">MGVDRRGIALLPMMLAACSMAPDYHAPETAAPAAFKEVAGWTAAQPMDAASRGAWWEAFGDPVLNDLEAQAEKASPTLAAALARYDQARAAARIEGSDLIPTIGAGADATRRRVSGNRFQGNGNAVTYNDYVVGGSLDYELDLWGRIRNSVAAAKADAQASEADLASARLSLQAAVADAYARLRGLDAQSALLRQSVEAFDRAYSLTATRHRGGIASGMDVNRARTALSNARAQISDVANARAATEHEIAALIGALSSGFSIPAQDALPHLPAMPTGTPSELLQRRPDIAAAERRVFAANAGIGVAKAAYFPSLTLGLTGGWETTRGDLLRSPNSFWGLGPLSALVTLFDGGRRNAQVRMSRAQYDEMAANYRETVLGAFRQAEDAIAAGRHLAAQAVDQRDAAQAAERTSKIAYSRYRDGASDYLEVVTAQTAALEAQRALLAVETSRMRASVALVKALGGAAG</sequence>